<comment type="caution">
    <text evidence="2">The sequence shown here is derived from an EMBL/GenBank/DDBJ whole genome shotgun (WGS) entry which is preliminary data.</text>
</comment>
<dbReference type="Proteomes" id="UP000225910">
    <property type="component" value="Unassembled WGS sequence"/>
</dbReference>
<evidence type="ECO:0000256" key="1">
    <source>
        <dbReference type="SAM" id="MobiDB-lite"/>
    </source>
</evidence>
<name>A0A9X7FYE2_BACTU</name>
<feature type="non-terminal residue" evidence="2">
    <location>
        <position position="1"/>
    </location>
</feature>
<reference evidence="2 3" key="1">
    <citation type="submission" date="2017-09" db="EMBL/GenBank/DDBJ databases">
        <title>Large-scale bioinformatics analysis of Bacillus genomes uncovers conserved roles of natural products in bacterial physiology.</title>
        <authorList>
            <consortium name="Agbiome Team Llc"/>
            <person name="Bleich R.M."/>
            <person name="Grubbs K.J."/>
            <person name="Santa Maria K.C."/>
            <person name="Allen S.E."/>
            <person name="Farag S."/>
            <person name="Shank E.A."/>
            <person name="Bowers A."/>
        </authorList>
    </citation>
    <scope>NUCLEOTIDE SEQUENCE [LARGE SCALE GENOMIC DNA]</scope>
    <source>
        <strain evidence="2 3">AFS064137</strain>
    </source>
</reference>
<feature type="region of interest" description="Disordered" evidence="1">
    <location>
        <begin position="1"/>
        <end position="31"/>
    </location>
</feature>
<gene>
    <name evidence="2" type="ORF">COK81_34570</name>
</gene>
<accession>A0A9X7FYE2</accession>
<sequence length="51" mass="5612">ETAIQEYLQSKKAPKVEGSGATGVVSDEPTTDFQVARERALQRLRSANQHI</sequence>
<proteinExistence type="predicted"/>
<organism evidence="2 3">
    <name type="scientific">Bacillus thuringiensis</name>
    <dbReference type="NCBI Taxonomy" id="1428"/>
    <lineage>
        <taxon>Bacteria</taxon>
        <taxon>Bacillati</taxon>
        <taxon>Bacillota</taxon>
        <taxon>Bacilli</taxon>
        <taxon>Bacillales</taxon>
        <taxon>Bacillaceae</taxon>
        <taxon>Bacillus</taxon>
        <taxon>Bacillus cereus group</taxon>
    </lineage>
</organism>
<protein>
    <submittedName>
        <fullName evidence="2">MFS transporter</fullName>
    </submittedName>
</protein>
<evidence type="ECO:0000313" key="2">
    <source>
        <dbReference type="EMBL" id="PFT68242.1"/>
    </source>
</evidence>
<dbReference type="AlphaFoldDB" id="A0A9X7FYE2"/>
<dbReference type="EMBL" id="NVCU01000614">
    <property type="protein sequence ID" value="PFT68242.1"/>
    <property type="molecule type" value="Genomic_DNA"/>
</dbReference>
<evidence type="ECO:0000313" key="3">
    <source>
        <dbReference type="Proteomes" id="UP000225910"/>
    </source>
</evidence>